<dbReference type="EMBL" id="JBBPCC010000001">
    <property type="protein sequence ID" value="MEK8126743.1"/>
    <property type="molecule type" value="Genomic_DNA"/>
</dbReference>
<evidence type="ECO:0000256" key="2">
    <source>
        <dbReference type="ARBA" id="ARBA00010742"/>
    </source>
</evidence>
<organism evidence="6 7">
    <name type="scientific">Paenibacillus filicis</name>
    <dbReference type="NCBI Taxonomy" id="669464"/>
    <lineage>
        <taxon>Bacteria</taxon>
        <taxon>Bacillati</taxon>
        <taxon>Bacillota</taxon>
        <taxon>Bacilli</taxon>
        <taxon>Bacillales</taxon>
        <taxon>Paenibacillaceae</taxon>
        <taxon>Paenibacillus</taxon>
    </lineage>
</organism>
<sequence>MAKRKVQFVSLLALLIVAGILIGVFAVWKPYQAKAEKPSVINVAINGSLSPLNIVKDKGWLEEELKKYKVTVAWSEFPSGPPLLEALAAKRVDLSFLGDGAALSGQSSGLPFVNVGLISDGKGLNSLLVHENSKIQTIADLKGKTIAVAKGTTSHVFLLKVLVKNGLTEKDVSLVNLQLQEGLPAFTSGKVDAWVTIEPYPTQLVLQKEARVLAGAEQGILAPATVIARTEFAKNHPELVEVYLSVFKRAADYANANREEVAQLFSELKKVPGPVISEVLKKQNYTIGPVNEEAIEAQQASADLLFENNFIKKKITFTDYVDNAIIKKIK</sequence>
<evidence type="ECO:0000256" key="3">
    <source>
        <dbReference type="ARBA" id="ARBA00022448"/>
    </source>
</evidence>
<dbReference type="InterPro" id="IPR010067">
    <property type="entry name" value="ABC_SsuA_sub-bd"/>
</dbReference>
<dbReference type="InterPro" id="IPR015168">
    <property type="entry name" value="SsuA/THI5"/>
</dbReference>
<comment type="caution">
    <text evidence="6">The sequence shown here is derived from an EMBL/GenBank/DDBJ whole genome shotgun (WGS) entry which is preliminary data.</text>
</comment>
<evidence type="ECO:0000256" key="1">
    <source>
        <dbReference type="ARBA" id="ARBA00004418"/>
    </source>
</evidence>
<dbReference type="RefSeq" id="WP_341413793.1">
    <property type="nucleotide sequence ID" value="NZ_JBBPCC010000001.1"/>
</dbReference>
<evidence type="ECO:0000313" key="7">
    <source>
        <dbReference type="Proteomes" id="UP001469365"/>
    </source>
</evidence>
<feature type="domain" description="Solute-binding protein family 3/N-terminal" evidence="5">
    <location>
        <begin position="40"/>
        <end position="259"/>
    </location>
</feature>
<name>A0ABU9DD17_9BACL</name>
<dbReference type="PANTHER" id="PTHR30024">
    <property type="entry name" value="ALIPHATIC SULFONATES-BINDING PROTEIN-RELATED"/>
    <property type="match status" value="1"/>
</dbReference>
<dbReference type="Proteomes" id="UP001469365">
    <property type="component" value="Unassembled WGS sequence"/>
</dbReference>
<keyword evidence="3" id="KW-0813">Transport</keyword>
<protein>
    <submittedName>
        <fullName evidence="6">Aliphatic sulfonate ABC transporter substrate-binding protein</fullName>
    </submittedName>
</protein>
<keyword evidence="7" id="KW-1185">Reference proteome</keyword>
<dbReference type="InterPro" id="IPR001638">
    <property type="entry name" value="Solute-binding_3/MltF_N"/>
</dbReference>
<evidence type="ECO:0000259" key="5">
    <source>
        <dbReference type="SMART" id="SM00062"/>
    </source>
</evidence>
<gene>
    <name evidence="6" type="ORF">WMW72_02345</name>
</gene>
<dbReference type="Gene3D" id="3.40.190.10">
    <property type="entry name" value="Periplasmic binding protein-like II"/>
    <property type="match status" value="2"/>
</dbReference>
<dbReference type="SUPFAM" id="SSF53850">
    <property type="entry name" value="Periplasmic binding protein-like II"/>
    <property type="match status" value="1"/>
</dbReference>
<dbReference type="Pfam" id="PF09084">
    <property type="entry name" value="NMT1"/>
    <property type="match status" value="1"/>
</dbReference>
<proteinExistence type="inferred from homology"/>
<accession>A0ABU9DD17</accession>
<dbReference type="SMART" id="SM00062">
    <property type="entry name" value="PBPb"/>
    <property type="match status" value="1"/>
</dbReference>
<dbReference type="NCBIfam" id="TIGR01728">
    <property type="entry name" value="SsuA_fam"/>
    <property type="match status" value="1"/>
</dbReference>
<evidence type="ECO:0000256" key="4">
    <source>
        <dbReference type="ARBA" id="ARBA00022729"/>
    </source>
</evidence>
<comment type="subcellular location">
    <subcellularLocation>
        <location evidence="1">Periplasm</location>
    </subcellularLocation>
</comment>
<keyword evidence="4" id="KW-0732">Signal</keyword>
<comment type="similarity">
    <text evidence="2">Belongs to the bacterial solute-binding protein SsuA/TauA family.</text>
</comment>
<dbReference type="PANTHER" id="PTHR30024:SF42">
    <property type="entry name" value="ALIPHATIC SULFONATES-BINDING PROTEIN-RELATED"/>
    <property type="match status" value="1"/>
</dbReference>
<reference evidence="6 7" key="1">
    <citation type="submission" date="2024-04" db="EMBL/GenBank/DDBJ databases">
        <title>draft genome sequnece of Paenibacillus filicis.</title>
        <authorList>
            <person name="Kim D.-U."/>
        </authorList>
    </citation>
    <scope>NUCLEOTIDE SEQUENCE [LARGE SCALE GENOMIC DNA]</scope>
    <source>
        <strain evidence="6 7">KACC14197</strain>
    </source>
</reference>
<evidence type="ECO:0000313" key="6">
    <source>
        <dbReference type="EMBL" id="MEK8126743.1"/>
    </source>
</evidence>